<organism evidence="2 3">
    <name type="scientific">Pelobates cultripes</name>
    <name type="common">Western spadefoot toad</name>
    <dbReference type="NCBI Taxonomy" id="61616"/>
    <lineage>
        <taxon>Eukaryota</taxon>
        <taxon>Metazoa</taxon>
        <taxon>Chordata</taxon>
        <taxon>Craniata</taxon>
        <taxon>Vertebrata</taxon>
        <taxon>Euteleostomi</taxon>
        <taxon>Amphibia</taxon>
        <taxon>Batrachia</taxon>
        <taxon>Anura</taxon>
        <taxon>Pelobatoidea</taxon>
        <taxon>Pelobatidae</taxon>
        <taxon>Pelobates</taxon>
    </lineage>
</organism>
<evidence type="ECO:0000313" key="2">
    <source>
        <dbReference type="EMBL" id="CAH2282023.1"/>
    </source>
</evidence>
<evidence type="ECO:0000256" key="1">
    <source>
        <dbReference type="SAM" id="MobiDB-lite"/>
    </source>
</evidence>
<reference evidence="2" key="1">
    <citation type="submission" date="2022-03" db="EMBL/GenBank/DDBJ databases">
        <authorList>
            <person name="Alioto T."/>
            <person name="Alioto T."/>
            <person name="Gomez Garrido J."/>
        </authorList>
    </citation>
    <scope>NUCLEOTIDE SEQUENCE</scope>
</reference>
<gene>
    <name evidence="2" type="ORF">PECUL_23A042462</name>
</gene>
<dbReference type="AlphaFoldDB" id="A0AAD1RX32"/>
<dbReference type="Proteomes" id="UP001295444">
    <property type="component" value="Chromosome 04"/>
</dbReference>
<proteinExistence type="predicted"/>
<protein>
    <submittedName>
        <fullName evidence="2">Uncharacterized protein</fullName>
    </submittedName>
</protein>
<sequence length="113" mass="12432">MAAATDCHGSSSEEDPLDAPDAIPEARDPFVTAPMGDLGAPATKGDIVNLLKNVRCLFHADMAILREDVTAVTNREESLKKTYTQSFNAKLTQAHRSRNLRPHTRHCKKGWTC</sequence>
<accession>A0AAD1RX32</accession>
<evidence type="ECO:0000313" key="3">
    <source>
        <dbReference type="Proteomes" id="UP001295444"/>
    </source>
</evidence>
<feature type="region of interest" description="Disordered" evidence="1">
    <location>
        <begin position="1"/>
        <end position="37"/>
    </location>
</feature>
<keyword evidence="3" id="KW-1185">Reference proteome</keyword>
<dbReference type="EMBL" id="OW240915">
    <property type="protein sequence ID" value="CAH2282023.1"/>
    <property type="molecule type" value="Genomic_DNA"/>
</dbReference>
<name>A0AAD1RX32_PELCU</name>